<feature type="domain" description="Tudor-knot" evidence="1">
    <location>
        <begin position="19"/>
        <end position="76"/>
    </location>
</feature>
<proteinExistence type="predicted"/>
<reference evidence="2 3" key="1">
    <citation type="submission" date="2013-11" db="EMBL/GenBank/DDBJ databases">
        <title>Genome sequencing of Stegodyphus mimosarum.</title>
        <authorList>
            <person name="Bechsgaard J."/>
        </authorList>
    </citation>
    <scope>NUCLEOTIDE SEQUENCE [LARGE SCALE GENOMIC DNA]</scope>
</reference>
<dbReference type="EMBL" id="KK112505">
    <property type="protein sequence ID" value="KFM57829.1"/>
    <property type="molecule type" value="Genomic_DNA"/>
</dbReference>
<dbReference type="Proteomes" id="UP000054359">
    <property type="component" value="Unassembled WGS sequence"/>
</dbReference>
<feature type="non-terminal residue" evidence="2">
    <location>
        <position position="76"/>
    </location>
</feature>
<organism evidence="2 3">
    <name type="scientific">Stegodyphus mimosarum</name>
    <name type="common">African social velvet spider</name>
    <dbReference type="NCBI Taxonomy" id="407821"/>
    <lineage>
        <taxon>Eukaryota</taxon>
        <taxon>Metazoa</taxon>
        <taxon>Ecdysozoa</taxon>
        <taxon>Arthropoda</taxon>
        <taxon>Chelicerata</taxon>
        <taxon>Arachnida</taxon>
        <taxon>Araneae</taxon>
        <taxon>Araneomorphae</taxon>
        <taxon>Entelegynae</taxon>
        <taxon>Eresoidea</taxon>
        <taxon>Eresidae</taxon>
        <taxon>Stegodyphus</taxon>
    </lineage>
</organism>
<dbReference type="InterPro" id="IPR016197">
    <property type="entry name" value="Chromo-like_dom_sf"/>
</dbReference>
<keyword evidence="2" id="KW-0808">Transferase</keyword>
<dbReference type="GO" id="GO:0005694">
    <property type="term" value="C:chromosome"/>
    <property type="evidence" value="ECO:0007669"/>
    <property type="project" value="UniProtKB-ARBA"/>
</dbReference>
<accession>A0A087SY90</accession>
<dbReference type="GO" id="GO:0016740">
    <property type="term" value="F:transferase activity"/>
    <property type="evidence" value="ECO:0007669"/>
    <property type="project" value="UniProtKB-KW"/>
</dbReference>
<name>A0A087SY90_STEMI</name>
<keyword evidence="3" id="KW-1185">Reference proteome</keyword>
<evidence type="ECO:0000313" key="3">
    <source>
        <dbReference type="Proteomes" id="UP000054359"/>
    </source>
</evidence>
<protein>
    <submittedName>
        <fullName evidence="2">Histone acetyltransferase Tip60</fullName>
    </submittedName>
</protein>
<evidence type="ECO:0000313" key="2">
    <source>
        <dbReference type="EMBL" id="KFM57829.1"/>
    </source>
</evidence>
<dbReference type="InterPro" id="IPR025995">
    <property type="entry name" value="Tudor-knot"/>
</dbReference>
<evidence type="ECO:0000259" key="1">
    <source>
        <dbReference type="Pfam" id="PF11717"/>
    </source>
</evidence>
<gene>
    <name evidence="2" type="ORF">X975_26147</name>
</gene>
<dbReference type="Pfam" id="PF11717">
    <property type="entry name" value="Tudor-knot"/>
    <property type="match status" value="1"/>
</dbReference>
<dbReference type="SUPFAM" id="SSF54160">
    <property type="entry name" value="Chromo domain-like"/>
    <property type="match status" value="1"/>
</dbReference>
<dbReference type="AlphaFoldDB" id="A0A087SY90"/>
<sequence>MADEIITTNNLEENALPLTEGCRMPVRMRNLDETPAEGAPREIQLAEYVLAEILSIKETPDGETLYYVHYIDFNKR</sequence>
<dbReference type="STRING" id="407821.A0A087SY90"/>
<dbReference type="OrthoDB" id="10366841at2759"/>
<dbReference type="Gene3D" id="2.30.30.140">
    <property type="match status" value="1"/>
</dbReference>